<sequence>MDLTLDEHRLIVEFRRLSPAGKQELLDFAALLQKRQGEETAAGETSDTRNSCTIDRKEARPETAKEPLFTE</sequence>
<feature type="compositionally biased region" description="Basic and acidic residues" evidence="1">
    <location>
        <begin position="54"/>
        <end position="65"/>
    </location>
</feature>
<evidence type="ECO:0008006" key="3">
    <source>
        <dbReference type="Google" id="ProtNLM"/>
    </source>
</evidence>
<protein>
    <recommendedName>
        <fullName evidence="3">Transcriptional regulator</fullName>
    </recommendedName>
</protein>
<reference evidence="2" key="1">
    <citation type="journal article" date="2020" name="mSystems">
        <title>Genome- and Community-Level Interaction Insights into Carbon Utilization and Element Cycling Functions of Hydrothermarchaeota in Hydrothermal Sediment.</title>
        <authorList>
            <person name="Zhou Z."/>
            <person name="Liu Y."/>
            <person name="Xu W."/>
            <person name="Pan J."/>
            <person name="Luo Z.H."/>
            <person name="Li M."/>
        </authorList>
    </citation>
    <scope>NUCLEOTIDE SEQUENCE [LARGE SCALE GENOMIC DNA]</scope>
    <source>
        <strain evidence="2">SpSt-349</strain>
    </source>
</reference>
<evidence type="ECO:0000313" key="2">
    <source>
        <dbReference type="EMBL" id="HEN41845.1"/>
    </source>
</evidence>
<proteinExistence type="predicted"/>
<feature type="compositionally biased region" description="Polar residues" evidence="1">
    <location>
        <begin position="43"/>
        <end position="53"/>
    </location>
</feature>
<feature type="region of interest" description="Disordered" evidence="1">
    <location>
        <begin position="36"/>
        <end position="71"/>
    </location>
</feature>
<evidence type="ECO:0000256" key="1">
    <source>
        <dbReference type="SAM" id="MobiDB-lite"/>
    </source>
</evidence>
<dbReference type="AlphaFoldDB" id="A0A831XF27"/>
<name>A0A831XF27_GEOME</name>
<accession>A0A831XF27</accession>
<organism evidence="2">
    <name type="scientific">Geobacter metallireducens</name>
    <dbReference type="NCBI Taxonomy" id="28232"/>
    <lineage>
        <taxon>Bacteria</taxon>
        <taxon>Pseudomonadati</taxon>
        <taxon>Thermodesulfobacteriota</taxon>
        <taxon>Desulfuromonadia</taxon>
        <taxon>Geobacterales</taxon>
        <taxon>Geobacteraceae</taxon>
        <taxon>Geobacter</taxon>
    </lineage>
</organism>
<comment type="caution">
    <text evidence="2">The sequence shown here is derived from an EMBL/GenBank/DDBJ whole genome shotgun (WGS) entry which is preliminary data.</text>
</comment>
<dbReference type="EMBL" id="DSOV01000020">
    <property type="protein sequence ID" value="HEN41845.1"/>
    <property type="molecule type" value="Genomic_DNA"/>
</dbReference>
<gene>
    <name evidence="2" type="ORF">ENQ87_05625</name>
</gene>